<proteinExistence type="predicted"/>
<organism evidence="2 3">
    <name type="scientific">Pseudidiomarina donghaiensis</name>
    <dbReference type="NCBI Taxonomy" id="519452"/>
    <lineage>
        <taxon>Bacteria</taxon>
        <taxon>Pseudomonadati</taxon>
        <taxon>Pseudomonadota</taxon>
        <taxon>Gammaproteobacteria</taxon>
        <taxon>Alteromonadales</taxon>
        <taxon>Idiomarinaceae</taxon>
        <taxon>Pseudidiomarina</taxon>
    </lineage>
</organism>
<dbReference type="PANTHER" id="PTHR39639">
    <property type="entry name" value="CHROMOSOME 16, WHOLE GENOME SHOTGUN SEQUENCE"/>
    <property type="match status" value="1"/>
</dbReference>
<gene>
    <name evidence="2" type="ORF">CWE24_00140</name>
</gene>
<dbReference type="PANTHER" id="PTHR39639:SF1">
    <property type="entry name" value="DUF262 DOMAIN-CONTAINING PROTEIN"/>
    <property type="match status" value="1"/>
</dbReference>
<evidence type="ECO:0000259" key="1">
    <source>
        <dbReference type="Pfam" id="PF03235"/>
    </source>
</evidence>
<dbReference type="EMBL" id="PIPU01000001">
    <property type="protein sequence ID" value="RUO48965.1"/>
    <property type="molecule type" value="Genomic_DNA"/>
</dbReference>
<sequence length="332" mass="38587">MECVMDRVDYQTIVIQDLINLNKEGQLDLNPWYQRRSVWSLAQKSYLINSLLEQKPIPAIYVRHSLDLERSRSIKEVVDGQQRCRSIIGFTLDEFSSKHPNHEKKVKFSQLKSDEQQKYLLTAIPVGYLLGANDEDVIEIFGRINSISKSLNAQEKRNAAYSGEMKQLCLKQASSRINFWRNYGIFTANDIARMNETQFISDIVFNFINGLSDYSSTKLDAFYKAYDESFDDSNEISARLDKCFDRIASLPPERISDTIFNRSPILFSLIIVIDDIQPSTEALEEVVLEIDERYNSEENKTQQDIEFVDACKSTTQRIAQRRVRDQYIRSFF</sequence>
<comment type="caution">
    <text evidence="2">The sequence shown here is derived from an EMBL/GenBank/DDBJ whole genome shotgun (WGS) entry which is preliminary data.</text>
</comment>
<dbReference type="OrthoDB" id="8094406at2"/>
<evidence type="ECO:0000313" key="3">
    <source>
        <dbReference type="Proteomes" id="UP000286985"/>
    </source>
</evidence>
<feature type="domain" description="GmrSD restriction endonucleases N-terminal" evidence="1">
    <location>
        <begin position="15"/>
        <end position="161"/>
    </location>
</feature>
<dbReference type="InterPro" id="IPR004919">
    <property type="entry name" value="GmrSD_N"/>
</dbReference>
<evidence type="ECO:0000313" key="2">
    <source>
        <dbReference type="EMBL" id="RUO48965.1"/>
    </source>
</evidence>
<protein>
    <submittedName>
        <fullName evidence="2">DUF262 domain-containing protein</fullName>
    </submittedName>
</protein>
<dbReference type="Proteomes" id="UP000286985">
    <property type="component" value="Unassembled WGS sequence"/>
</dbReference>
<keyword evidence="3" id="KW-1185">Reference proteome</keyword>
<name>A0A432XJS5_9GAMM</name>
<accession>A0A432XJS5</accession>
<dbReference type="Pfam" id="PF03235">
    <property type="entry name" value="GmrSD_N"/>
    <property type="match status" value="1"/>
</dbReference>
<dbReference type="AlphaFoldDB" id="A0A432XJS5"/>
<reference evidence="3" key="1">
    <citation type="journal article" date="2018" name="Front. Microbiol.">
        <title>Genome-Based Analysis Reveals the Taxonomy and Diversity of the Family Idiomarinaceae.</title>
        <authorList>
            <person name="Liu Y."/>
            <person name="Lai Q."/>
            <person name="Shao Z."/>
        </authorList>
    </citation>
    <scope>NUCLEOTIDE SEQUENCE [LARGE SCALE GENOMIC DNA]</scope>
    <source>
        <strain evidence="3">908033</strain>
    </source>
</reference>
<dbReference type="STRING" id="519452.SAMN04488139_0160"/>